<dbReference type="Proteomes" id="UP000257123">
    <property type="component" value="Unassembled WGS sequence"/>
</dbReference>
<reference evidence="3 4" key="1">
    <citation type="submission" date="2017-07" db="EMBL/GenBank/DDBJ databases">
        <title>Draft genome sequence of aerobic hyperthermophilic archaea, Pyrobaculum aerophilum YKB31 and YKB32.</title>
        <authorList>
            <person name="Mochizuki T."/>
            <person name="Berliner A.J."/>
            <person name="Yoshida-Takashima Y."/>
            <person name="Takaki Y."/>
            <person name="Nunoura T."/>
            <person name="Takai K."/>
        </authorList>
    </citation>
    <scope>NUCLEOTIDE SEQUENCE [LARGE SCALE GENOMIC DNA]</scope>
    <source>
        <strain evidence="1 4">YKB31</strain>
        <strain evidence="2 3">YKB32</strain>
    </source>
</reference>
<name>A0A371QWR6_9CREN</name>
<evidence type="ECO:0000313" key="1">
    <source>
        <dbReference type="EMBL" id="RFA94880.1"/>
    </source>
</evidence>
<proteinExistence type="predicted"/>
<dbReference type="InterPro" id="IPR043519">
    <property type="entry name" value="NT_sf"/>
</dbReference>
<dbReference type="Proteomes" id="UP000256877">
    <property type="component" value="Unassembled WGS sequence"/>
</dbReference>
<dbReference type="EMBL" id="NMUF01000036">
    <property type="protein sequence ID" value="RFA96718.1"/>
    <property type="molecule type" value="Genomic_DNA"/>
</dbReference>
<organism evidence="1 4">
    <name type="scientific">Pyrobaculum aerophilum</name>
    <dbReference type="NCBI Taxonomy" id="13773"/>
    <lineage>
        <taxon>Archaea</taxon>
        <taxon>Thermoproteota</taxon>
        <taxon>Thermoprotei</taxon>
        <taxon>Thermoproteales</taxon>
        <taxon>Thermoproteaceae</taxon>
        <taxon>Pyrobaculum</taxon>
    </lineage>
</organism>
<evidence type="ECO:0000313" key="3">
    <source>
        <dbReference type="Proteomes" id="UP000256877"/>
    </source>
</evidence>
<gene>
    <name evidence="1" type="ORF">CGL51_09055</name>
    <name evidence="2" type="ORF">CGL52_10775</name>
</gene>
<accession>A0A371QWR6</accession>
<dbReference type="EMBL" id="NMUE01000030">
    <property type="protein sequence ID" value="RFA94880.1"/>
    <property type="molecule type" value="Genomic_DNA"/>
</dbReference>
<dbReference type="RefSeq" id="WP_116421493.1">
    <property type="nucleotide sequence ID" value="NZ_NMUE01000030.1"/>
</dbReference>
<dbReference type="SUPFAM" id="SSF81301">
    <property type="entry name" value="Nucleotidyltransferase"/>
    <property type="match status" value="1"/>
</dbReference>
<evidence type="ECO:0008006" key="5">
    <source>
        <dbReference type="Google" id="ProtNLM"/>
    </source>
</evidence>
<dbReference type="OrthoDB" id="26661at2157"/>
<evidence type="ECO:0000313" key="4">
    <source>
        <dbReference type="Proteomes" id="UP000257123"/>
    </source>
</evidence>
<sequence length="133" mass="14965">MSLVEKLRQVDWGAVGARLVILHGSALWKASPRDIDLVIYTDRDVEEVMLNAMEAVENVAGLPADVYAFGDVNEINCVLFLQAVANGVLIYNDLKGREVLIRAINVCNDYIIMREKVEFTKKFIKGVLRRVTQ</sequence>
<dbReference type="AlphaFoldDB" id="A0A371QWR6"/>
<comment type="caution">
    <text evidence="1">The sequence shown here is derived from an EMBL/GenBank/DDBJ whole genome shotgun (WGS) entry which is preliminary data.</text>
</comment>
<evidence type="ECO:0000313" key="2">
    <source>
        <dbReference type="EMBL" id="RFA96718.1"/>
    </source>
</evidence>
<protein>
    <recommendedName>
        <fullName evidence="5">Polymerase beta nucleotidyltransferase domain-containing protein</fullName>
    </recommendedName>
</protein>